<feature type="binding site" evidence="21">
    <location>
        <begin position="86"/>
        <end position="89"/>
    </location>
    <ligand>
        <name>NAD(+)</name>
        <dbReference type="ChEBI" id="CHEBI:57540"/>
    </ligand>
</feature>
<dbReference type="Proteomes" id="UP000222788">
    <property type="component" value="Unassembled WGS sequence"/>
</dbReference>
<evidence type="ECO:0000256" key="10">
    <source>
        <dbReference type="ARBA" id="ARBA00022777"/>
    </source>
</evidence>
<evidence type="ECO:0000259" key="25">
    <source>
        <dbReference type="Pfam" id="PF01761"/>
    </source>
</evidence>
<feature type="region of interest" description="3-dehydroquinate synthase" evidence="21">
    <location>
        <begin position="1"/>
        <end position="390"/>
    </location>
</feature>
<feature type="binding site" evidence="21">
    <location>
        <position position="293"/>
    </location>
    <ligand>
        <name>Zn(2+)</name>
        <dbReference type="ChEBI" id="CHEBI:29105"/>
        <note>catalytic</note>
    </ligand>
</feature>
<feature type="binding site" evidence="21">
    <location>
        <position position="193"/>
    </location>
    <ligand>
        <name>NAD(+)</name>
        <dbReference type="ChEBI" id="CHEBI:57540"/>
    </ligand>
</feature>
<evidence type="ECO:0000256" key="9">
    <source>
        <dbReference type="ARBA" id="ARBA00022741"/>
    </source>
</evidence>
<dbReference type="Pfam" id="PF00275">
    <property type="entry name" value="EPSP_synthase"/>
    <property type="match status" value="1"/>
</dbReference>
<feature type="active site" description="Schiff-base intermediate with substrate; for 3-dehydroquinate dehydratase activity" evidence="21">
    <location>
        <position position="1218"/>
    </location>
</feature>
<dbReference type="InterPro" id="IPR018508">
    <property type="entry name" value="3-dehydroquinate_DH_AS"/>
</dbReference>
<keyword evidence="13 21" id="KW-0521">NADP</keyword>
<dbReference type="InterPro" id="IPR056179">
    <property type="entry name" value="DHQS_C"/>
</dbReference>
<keyword evidence="7 21" id="KW-0808">Transferase</keyword>
<comment type="catalytic activity">
    <reaction evidence="21 22">
        <text>7-phospho-2-dehydro-3-deoxy-D-arabino-heptonate = 3-dehydroquinate + phosphate</text>
        <dbReference type="Rhea" id="RHEA:21968"/>
        <dbReference type="ChEBI" id="CHEBI:32364"/>
        <dbReference type="ChEBI" id="CHEBI:43474"/>
        <dbReference type="ChEBI" id="CHEBI:58394"/>
        <dbReference type="EC" id="4.2.3.4"/>
    </reaction>
</comment>
<feature type="binding site" evidence="21">
    <location>
        <position position="165"/>
    </location>
    <ligand>
        <name>7-phospho-2-dehydro-3-deoxy-D-arabino-heptonate</name>
        <dbReference type="ChEBI" id="CHEBI:58394"/>
    </ligand>
</feature>
<evidence type="ECO:0000256" key="23">
    <source>
        <dbReference type="SAM" id="MobiDB-lite"/>
    </source>
</evidence>
<dbReference type="OrthoDB" id="197068at2759"/>
<dbReference type="FunFam" id="3.40.50.300:FF:001256">
    <property type="entry name" value="Pentafunctional AROM polypeptide"/>
    <property type="match status" value="1"/>
</dbReference>
<comment type="caution">
    <text evidence="21">Lacks conserved residue(s) required for the propagation of feature annotation.</text>
</comment>
<dbReference type="FunFam" id="3.65.10.10:FF:000007">
    <property type="entry name" value="Pentafunctional AROM polypeptide"/>
    <property type="match status" value="1"/>
</dbReference>
<dbReference type="Gene3D" id="3.40.50.720">
    <property type="entry name" value="NAD(P)-binding Rossmann-like Domain"/>
    <property type="match status" value="1"/>
</dbReference>
<dbReference type="FunFam" id="3.40.50.1970:FF:000007">
    <property type="entry name" value="Pentafunctional AROM polypeptide"/>
    <property type="match status" value="1"/>
</dbReference>
<dbReference type="Pfam" id="PF01202">
    <property type="entry name" value="SKI"/>
    <property type="match status" value="1"/>
</dbReference>
<keyword evidence="16 21" id="KW-0456">Lyase</keyword>
<dbReference type="EC" id="1.1.1.25" evidence="21"/>
<dbReference type="GO" id="GO:0004765">
    <property type="term" value="F:shikimate kinase activity"/>
    <property type="evidence" value="ECO:0007669"/>
    <property type="project" value="UniProtKB-UniRule"/>
</dbReference>
<dbReference type="GO" id="GO:0046872">
    <property type="term" value="F:metal ion binding"/>
    <property type="evidence" value="ECO:0007669"/>
    <property type="project" value="UniProtKB-UniRule"/>
</dbReference>
<evidence type="ECO:0000256" key="6">
    <source>
        <dbReference type="ARBA" id="ARBA00022605"/>
    </source>
</evidence>
<feature type="active site" description="Proton acceptor; for 3-dehydroquinate synthase activity" evidence="21">
    <location>
        <position position="281"/>
    </location>
</feature>
<evidence type="ECO:0000256" key="3">
    <source>
        <dbReference type="ARBA" id="ARBA00004842"/>
    </source>
</evidence>
<dbReference type="CDD" id="cd00464">
    <property type="entry name" value="SK"/>
    <property type="match status" value="1"/>
</dbReference>
<dbReference type="InterPro" id="IPR010110">
    <property type="entry name" value="Shikimate_DH_AroM-type"/>
</dbReference>
<keyword evidence="6 21" id="KW-0028">Amino-acid biosynthesis</keyword>
<dbReference type="InterPro" id="IPR013792">
    <property type="entry name" value="RNA3'P_cycl/enolpyr_Trfase_a/b"/>
</dbReference>
<dbReference type="SUPFAM" id="SSF52540">
    <property type="entry name" value="P-loop containing nucleoside triphosphate hydrolases"/>
    <property type="match status" value="1"/>
</dbReference>
<comment type="pathway">
    <text evidence="3 21 22">Metabolic intermediate biosynthesis; chorismate biosynthesis; chorismate from D-erythrose 4-phosphate and phosphoenolpyruvate: step 5/7.</text>
</comment>
<dbReference type="CDD" id="cd01065">
    <property type="entry name" value="NAD_bind_Shikimate_DH"/>
    <property type="match status" value="1"/>
</dbReference>
<dbReference type="InterPro" id="IPR031322">
    <property type="entry name" value="Shikimate/glucono_kinase"/>
</dbReference>
<evidence type="ECO:0000256" key="15">
    <source>
        <dbReference type="ARBA" id="ARBA00023141"/>
    </source>
</evidence>
<comment type="function">
    <text evidence="20 21 22">The AROM polypeptide catalyzes 5 consecutive enzymatic reactions in prechorismate polyaromatic amino acid biosynthesis.</text>
</comment>
<dbReference type="PROSITE" id="PS00104">
    <property type="entry name" value="EPSP_SYNTHASE_1"/>
    <property type="match status" value="1"/>
</dbReference>
<dbReference type="InterPro" id="IPR001986">
    <property type="entry name" value="Enolpyruvate_Tfrase_dom"/>
</dbReference>
<evidence type="ECO:0000256" key="17">
    <source>
        <dbReference type="ARBA" id="ARBA00023268"/>
    </source>
</evidence>
<dbReference type="GO" id="GO:0005524">
    <property type="term" value="F:ATP binding"/>
    <property type="evidence" value="ECO:0007669"/>
    <property type="project" value="UniProtKB-UniRule"/>
</dbReference>
<evidence type="ECO:0000256" key="20">
    <source>
        <dbReference type="ARBA" id="ARBA00054455"/>
    </source>
</evidence>
<evidence type="ECO:0000256" key="1">
    <source>
        <dbReference type="ARBA" id="ARBA00004496"/>
    </source>
</evidence>
<dbReference type="EMBL" id="APWK03000010">
    <property type="protein sequence ID" value="PHH55573.1"/>
    <property type="molecule type" value="Genomic_DNA"/>
</dbReference>
<dbReference type="InterPro" id="IPR006264">
    <property type="entry name" value="EPSP_synthase"/>
</dbReference>
<dbReference type="EC" id="4.2.3.4" evidence="21"/>
<dbReference type="GO" id="GO:0003856">
    <property type="term" value="F:3-dehydroquinate synthase activity"/>
    <property type="evidence" value="ECO:0007669"/>
    <property type="project" value="UniProtKB-UniRule"/>
</dbReference>
<evidence type="ECO:0000256" key="19">
    <source>
        <dbReference type="ARBA" id="ARBA00048567"/>
    </source>
</evidence>
<comment type="similarity">
    <text evidence="21">In the N-terminal section; belongs to the sugar phosphate cyclases superfamily. Dehydroquinate synthase family.</text>
</comment>
<feature type="binding site" evidence="21">
    <location>
        <position position="122"/>
    </location>
    <ligand>
        <name>NAD(+)</name>
        <dbReference type="ChEBI" id="CHEBI:57540"/>
    </ligand>
</feature>
<evidence type="ECO:0000259" key="28">
    <source>
        <dbReference type="Pfam" id="PF24621"/>
    </source>
</evidence>
<keyword evidence="12 21" id="KW-0067">ATP-binding</keyword>
<dbReference type="InterPro" id="IPR036291">
    <property type="entry name" value="NAD(P)-bd_dom_sf"/>
</dbReference>
<evidence type="ECO:0000256" key="4">
    <source>
        <dbReference type="ARBA" id="ARBA00009948"/>
    </source>
</evidence>
<dbReference type="Gene3D" id="3.65.10.10">
    <property type="entry name" value="Enolpyruvate transferase domain"/>
    <property type="match status" value="2"/>
</dbReference>
<feature type="active site" description="Proton acceptor; for 3-dehydroquinate dehydratase activity" evidence="21">
    <location>
        <position position="1190"/>
    </location>
</feature>
<dbReference type="Gene3D" id="3.40.50.1970">
    <property type="match status" value="1"/>
</dbReference>
<feature type="binding site" evidence="21">
    <location>
        <begin position="142"/>
        <end position="143"/>
    </location>
    <ligand>
        <name>NAD(+)</name>
        <dbReference type="ChEBI" id="CHEBI:57540"/>
    </ligand>
</feature>
<feature type="binding site" evidence="21">
    <location>
        <position position="164"/>
    </location>
    <ligand>
        <name>NAD(+)</name>
        <dbReference type="ChEBI" id="CHEBI:57540"/>
    </ligand>
</feature>
<dbReference type="Pfam" id="PF08501">
    <property type="entry name" value="Shikimate_dh_N"/>
    <property type="match status" value="1"/>
</dbReference>
<dbReference type="Pfam" id="PF01487">
    <property type="entry name" value="DHquinase_I"/>
    <property type="match status" value="1"/>
</dbReference>
<comment type="pathway">
    <text evidence="21 22">Metabolic intermediate biosynthesis; chorismate biosynthesis; chorismate from D-erythrose 4-phosphate and phosphoenolpyruvate: step 4/7.</text>
</comment>
<keyword evidence="10 21" id="KW-0418">Kinase</keyword>
<dbReference type="Pfam" id="PF18317">
    <property type="entry name" value="SDH_C"/>
    <property type="match status" value="1"/>
</dbReference>
<dbReference type="EC" id="4.2.1.10" evidence="21"/>
<protein>
    <recommendedName>
        <fullName evidence="21">Pentafunctional AROM polypeptide</fullName>
    </recommendedName>
    <domain>
        <recommendedName>
            <fullName evidence="21">3-dehydroquinate synthase</fullName>
            <shortName evidence="21">DHQS</shortName>
            <ecNumber evidence="21">4.2.3.4</ecNumber>
        </recommendedName>
    </domain>
    <domain>
        <recommendedName>
            <fullName evidence="21">3-phosphoshikimate 1-carboxyvinyltransferase</fullName>
            <ecNumber evidence="21">2.5.1.19</ecNumber>
        </recommendedName>
        <alternativeName>
            <fullName evidence="21">5-enolpyruvylshikimate-3-phosphate synthase</fullName>
            <shortName evidence="21">EPSP synthase</shortName>
            <shortName evidence="21">EPSPS</shortName>
        </alternativeName>
    </domain>
    <domain>
        <recommendedName>
            <fullName evidence="21">Shikimate kinase</fullName>
            <shortName evidence="21">SK</shortName>
            <ecNumber evidence="21">2.7.1.71</ecNumber>
        </recommendedName>
    </domain>
    <domain>
        <recommendedName>
            <fullName evidence="21">3-dehydroquinate dehydratase</fullName>
            <shortName evidence="21">3-dehydroquinase</shortName>
            <ecNumber evidence="21">4.2.1.10</ecNumber>
        </recommendedName>
    </domain>
    <domain>
        <recommendedName>
            <fullName evidence="21">Shikimate dehydrogenase</fullName>
            <ecNumber evidence="21">1.1.1.25</ecNumber>
        </recommendedName>
    </domain>
</protein>
<dbReference type="InterPro" id="IPR000623">
    <property type="entry name" value="Shikimate_kinase/TSH1"/>
</dbReference>
<dbReference type="InterPro" id="IPR013785">
    <property type="entry name" value="Aldolase_TIM"/>
</dbReference>
<comment type="similarity">
    <text evidence="21 22">In the 3rd section; belongs to the shikimate kinase family.</text>
</comment>
<dbReference type="Gene3D" id="3.20.20.70">
    <property type="entry name" value="Aldolase class I"/>
    <property type="match status" value="1"/>
</dbReference>
<feature type="binding site" evidence="21">
    <location>
        <position position="197"/>
    </location>
    <ligand>
        <name>Zn(2+)</name>
        <dbReference type="ChEBI" id="CHEBI:29105"/>
        <note>catalytic</note>
    </ligand>
</feature>
<dbReference type="PRINTS" id="PR01100">
    <property type="entry name" value="SHIKIMTKNASE"/>
</dbReference>
<dbReference type="Pfam" id="PF24621">
    <property type="entry name" value="DHQS_C"/>
    <property type="match status" value="1"/>
</dbReference>
<dbReference type="SUPFAM" id="SSF56796">
    <property type="entry name" value="Dehydroquinate synthase-like"/>
    <property type="match status" value="1"/>
</dbReference>
<organism evidence="29 30">
    <name type="scientific">Ceratocystis fimbriata CBS 114723</name>
    <dbReference type="NCBI Taxonomy" id="1035309"/>
    <lineage>
        <taxon>Eukaryota</taxon>
        <taxon>Fungi</taxon>
        <taxon>Dikarya</taxon>
        <taxon>Ascomycota</taxon>
        <taxon>Pezizomycotina</taxon>
        <taxon>Sordariomycetes</taxon>
        <taxon>Hypocreomycetidae</taxon>
        <taxon>Microascales</taxon>
        <taxon>Ceratocystidaceae</taxon>
        <taxon>Ceratocystis</taxon>
    </lineage>
</organism>
<comment type="catalytic activity">
    <reaction evidence="18">
        <text>3-phosphoshikimate + phosphoenolpyruvate = 5-O-(1-carboxyvinyl)-3-phosphoshikimate + phosphate</text>
        <dbReference type="Rhea" id="RHEA:21256"/>
        <dbReference type="ChEBI" id="CHEBI:43474"/>
        <dbReference type="ChEBI" id="CHEBI:57701"/>
        <dbReference type="ChEBI" id="CHEBI:58702"/>
        <dbReference type="ChEBI" id="CHEBI:145989"/>
        <dbReference type="EC" id="2.5.1.19"/>
    </reaction>
    <physiologicalReaction direction="left-to-right" evidence="18">
        <dbReference type="Rhea" id="RHEA:21257"/>
    </physiologicalReaction>
</comment>
<dbReference type="GO" id="GO:0009423">
    <property type="term" value="P:chorismate biosynthetic process"/>
    <property type="evidence" value="ECO:0007669"/>
    <property type="project" value="UniProtKB-UniRule"/>
</dbReference>
<dbReference type="PROSITE" id="PS01028">
    <property type="entry name" value="DEHYDROQUINASE_I"/>
    <property type="match status" value="1"/>
</dbReference>
<feature type="binding site" evidence="21">
    <location>
        <position position="362"/>
    </location>
    <ligand>
        <name>7-phospho-2-dehydro-3-deoxy-D-arabino-heptonate</name>
        <dbReference type="ChEBI" id="CHEBI:58394"/>
    </ligand>
</feature>
<feature type="active site" description="For EPSP synthase activity" evidence="21">
    <location>
        <position position="827"/>
    </location>
</feature>
<evidence type="ECO:0000256" key="22">
    <source>
        <dbReference type="PIRNR" id="PIRNR000514"/>
    </source>
</evidence>
<dbReference type="PANTHER" id="PTHR21090:SF5">
    <property type="entry name" value="PENTAFUNCTIONAL AROM POLYPEPTIDE"/>
    <property type="match status" value="1"/>
</dbReference>
<feature type="binding site" evidence="21">
    <location>
        <position position="277"/>
    </location>
    <ligand>
        <name>Zn(2+)</name>
        <dbReference type="ChEBI" id="CHEBI:29105"/>
        <note>catalytic</note>
    </ligand>
</feature>
<evidence type="ECO:0000313" key="29">
    <source>
        <dbReference type="EMBL" id="PHH55573.1"/>
    </source>
</evidence>
<dbReference type="HAMAP" id="MF_00210">
    <property type="entry name" value="EPSP_synth"/>
    <property type="match status" value="1"/>
</dbReference>
<feature type="binding site" evidence="21">
    <location>
        <position position="133"/>
    </location>
    <ligand>
        <name>7-phospho-2-dehydro-3-deoxy-D-arabino-heptonate</name>
        <dbReference type="ChEBI" id="CHEBI:58394"/>
    </ligand>
</feature>
<keyword evidence="8 21" id="KW-0479">Metal-binding</keyword>
<evidence type="ECO:0000256" key="5">
    <source>
        <dbReference type="ARBA" id="ARBA00022490"/>
    </source>
</evidence>
<dbReference type="GO" id="GO:0004764">
    <property type="term" value="F:shikimate 3-dehydrogenase (NADP+) activity"/>
    <property type="evidence" value="ECO:0007669"/>
    <property type="project" value="UniProtKB-UniRule"/>
</dbReference>
<keyword evidence="5 21" id="KW-0963">Cytoplasm</keyword>
<feature type="domain" description="SDH C-terminal" evidence="27">
    <location>
        <begin position="1563"/>
        <end position="1593"/>
    </location>
</feature>
<dbReference type="InterPro" id="IPR013708">
    <property type="entry name" value="Shikimate_DH-bd_N"/>
</dbReference>
<reference evidence="29 30" key="2">
    <citation type="journal article" date="2013" name="IMA Fungus">
        <title>IMA Genome-F 1: Ceratocystis fimbriata: Draft nuclear genome sequence for the plant pathogen, Ceratocystis fimbriata.</title>
        <authorList>
            <person name="Wilken P.M."/>
            <person name="Steenkamp E.T."/>
            <person name="Wingfield M.J."/>
            <person name="de Beer Z.W."/>
            <person name="Wingfield B.D."/>
        </authorList>
    </citation>
    <scope>NUCLEOTIDE SEQUENCE [LARGE SCALE GENOMIC DNA]</scope>
    <source>
        <strain evidence="29 30">CBS 114723</strain>
    </source>
</reference>
<dbReference type="InterPro" id="IPR023193">
    <property type="entry name" value="EPSP_synthase_CS"/>
</dbReference>
<feature type="binding site" evidence="21">
    <location>
        <begin position="182"/>
        <end position="185"/>
    </location>
    <ligand>
        <name>NAD(+)</name>
        <dbReference type="ChEBI" id="CHEBI:57540"/>
    </ligand>
</feature>
<dbReference type="GO" id="GO:0005737">
    <property type="term" value="C:cytoplasm"/>
    <property type="evidence" value="ECO:0007669"/>
    <property type="project" value="UniProtKB-SubCell"/>
</dbReference>
<feature type="binding site" evidence="21">
    <location>
        <begin position="197"/>
        <end position="200"/>
    </location>
    <ligand>
        <name>7-phospho-2-dehydro-3-deoxy-D-arabino-heptonate</name>
        <dbReference type="ChEBI" id="CHEBI:58394"/>
    </ligand>
</feature>
<dbReference type="GO" id="GO:0009073">
    <property type="term" value="P:aromatic amino acid family biosynthetic process"/>
    <property type="evidence" value="ECO:0007669"/>
    <property type="project" value="UniProtKB-UniRule"/>
</dbReference>
<dbReference type="GO" id="GO:0003855">
    <property type="term" value="F:3-dehydroquinate dehydratase activity"/>
    <property type="evidence" value="ECO:0007669"/>
    <property type="project" value="UniProtKB-UniRule"/>
</dbReference>
<dbReference type="FunFam" id="3.65.10.10:FF:000008">
    <property type="entry name" value="Pentafunctional AROM polypeptide"/>
    <property type="match status" value="1"/>
</dbReference>
<feature type="binding site" evidence="21">
    <location>
        <begin position="117"/>
        <end position="119"/>
    </location>
    <ligand>
        <name>NAD(+)</name>
        <dbReference type="ChEBI" id="CHEBI:57540"/>
    </ligand>
</feature>
<dbReference type="InterPro" id="IPR046346">
    <property type="entry name" value="Aminoacid_DH-like_N_sf"/>
</dbReference>
<evidence type="ECO:0000256" key="18">
    <source>
        <dbReference type="ARBA" id="ARBA00044633"/>
    </source>
</evidence>
<evidence type="ECO:0000313" key="30">
    <source>
        <dbReference type="Proteomes" id="UP000222788"/>
    </source>
</evidence>
<dbReference type="InterPro" id="IPR041121">
    <property type="entry name" value="SDH_C"/>
</dbReference>
<dbReference type="GO" id="GO:0003866">
    <property type="term" value="F:3-phosphoshikimate 1-carboxyvinyltransferase activity"/>
    <property type="evidence" value="ECO:0007669"/>
    <property type="project" value="UniProtKB-UniRule"/>
</dbReference>
<dbReference type="Gene3D" id="1.20.1090.10">
    <property type="entry name" value="Dehydroquinate synthase-like - alpha domain"/>
    <property type="match status" value="1"/>
</dbReference>
<comment type="subcellular location">
    <subcellularLocation>
        <location evidence="1 21 22">Cytoplasm</location>
    </subcellularLocation>
</comment>
<dbReference type="FunFam" id="3.20.20.70:FF:000135">
    <property type="entry name" value="Pentafunctional AROM polypeptide"/>
    <property type="match status" value="1"/>
</dbReference>
<comment type="catalytic activity">
    <reaction evidence="21 22">
        <text>3-dehydroquinate = 3-dehydroshikimate + H2O</text>
        <dbReference type="Rhea" id="RHEA:21096"/>
        <dbReference type="ChEBI" id="CHEBI:15377"/>
        <dbReference type="ChEBI" id="CHEBI:16630"/>
        <dbReference type="ChEBI" id="CHEBI:32364"/>
        <dbReference type="EC" id="4.2.1.10"/>
    </reaction>
</comment>
<comment type="cofactor">
    <cofactor evidence="21 22">
        <name>Zn(2+)</name>
        <dbReference type="ChEBI" id="CHEBI:29105"/>
    </cofactor>
    <text evidence="21 22">Binds 2 Zn(2+) ions per subunit.</text>
</comment>
<keyword evidence="15 21" id="KW-0057">Aromatic amino acid biosynthesis</keyword>
<dbReference type="NCBIfam" id="TIGR01093">
    <property type="entry name" value="aroD"/>
    <property type="match status" value="1"/>
</dbReference>
<feature type="binding site" evidence="21">
    <location>
        <position position="293"/>
    </location>
    <ligand>
        <name>7-phospho-2-dehydro-3-deoxy-D-arabino-heptonate</name>
        <dbReference type="ChEBI" id="CHEBI:58394"/>
    </ligand>
</feature>
<feature type="binding site" evidence="21">
    <location>
        <begin position="270"/>
        <end position="274"/>
    </location>
    <ligand>
        <name>7-phospho-2-dehydro-3-deoxy-D-arabino-heptonate</name>
        <dbReference type="ChEBI" id="CHEBI:58394"/>
    </ligand>
</feature>
<dbReference type="STRING" id="1035309.A0A2C5XHI4"/>
<dbReference type="SUPFAM" id="SSF55205">
    <property type="entry name" value="EPT/RTPC-like"/>
    <property type="match status" value="1"/>
</dbReference>
<feature type="region of interest" description="Shikimate dehydrogenase" evidence="21">
    <location>
        <begin position="1300"/>
        <end position="1606"/>
    </location>
</feature>
<dbReference type="EC" id="2.7.1.71" evidence="21"/>
<dbReference type="PROSITE" id="PS01128">
    <property type="entry name" value="SHIKIMATE_KINASE"/>
    <property type="match status" value="1"/>
</dbReference>
<feature type="binding site" evidence="21">
    <location>
        <position position="256"/>
    </location>
    <ligand>
        <name>7-phospho-2-dehydro-3-deoxy-D-arabino-heptonate</name>
        <dbReference type="ChEBI" id="CHEBI:58394"/>
    </ligand>
</feature>
<feature type="binding site" evidence="21">
    <location>
        <begin position="885"/>
        <end position="892"/>
    </location>
    <ligand>
        <name>ATP</name>
        <dbReference type="ChEBI" id="CHEBI:30616"/>
    </ligand>
</feature>
<feature type="domain" description="3-dehydroquinate synthase N-terminal" evidence="25">
    <location>
        <begin position="80"/>
        <end position="192"/>
    </location>
</feature>
<feature type="binding site" evidence="21">
    <location>
        <begin position="49"/>
        <end position="51"/>
    </location>
    <ligand>
        <name>NAD(+)</name>
        <dbReference type="ChEBI" id="CHEBI:57540"/>
    </ligand>
</feature>
<dbReference type="NCBIfam" id="TIGR01357">
    <property type="entry name" value="aroB"/>
    <property type="match status" value="1"/>
</dbReference>
<keyword evidence="11 21" id="KW-0862">Zinc</keyword>
<comment type="pathway">
    <text evidence="21 22">Metabolic intermediate biosynthesis; chorismate biosynthesis; chorismate from D-erythrose 4-phosphate and phosphoenolpyruvate: step 3/7.</text>
</comment>
<evidence type="ECO:0000256" key="2">
    <source>
        <dbReference type="ARBA" id="ARBA00004811"/>
    </source>
</evidence>
<comment type="similarity">
    <text evidence="4">Belongs to the EPSP synthase family.</text>
</comment>
<dbReference type="InterPro" id="IPR008289">
    <property type="entry name" value="Pentafunct_AroM"/>
</dbReference>
<dbReference type="EC" id="2.5.1.19" evidence="21"/>
<dbReference type="CDD" id="cd01556">
    <property type="entry name" value="EPSP_synthase"/>
    <property type="match status" value="1"/>
</dbReference>
<evidence type="ECO:0000256" key="8">
    <source>
        <dbReference type="ARBA" id="ARBA00022723"/>
    </source>
</evidence>
<dbReference type="CDD" id="cd08195">
    <property type="entry name" value="DHQS"/>
    <property type="match status" value="1"/>
</dbReference>
<keyword evidence="17 21" id="KW-0511">Multifunctional enzyme</keyword>
<comment type="similarity">
    <text evidence="21 22">In the 2nd section; belongs to the EPSP synthase family.</text>
</comment>
<feature type="domain" description="Shikimate dehydrogenase substrate binding N-terminal" evidence="26">
    <location>
        <begin position="1305"/>
        <end position="1385"/>
    </location>
</feature>
<comment type="pathway">
    <text evidence="2 21 22">Metabolic intermediate biosynthesis; chorismate biosynthesis; chorismate from D-erythrose 4-phosphate and phosphoenolpyruvate: step 6/7.</text>
</comment>
<dbReference type="Pfam" id="PF01761">
    <property type="entry name" value="DHQ_synthase"/>
    <property type="match status" value="1"/>
</dbReference>
<dbReference type="SUPFAM" id="SSF51735">
    <property type="entry name" value="NAD(P)-binding Rossmann-fold domains"/>
    <property type="match status" value="1"/>
</dbReference>
<sequence>MSDSQGSAPTRIPILGEENIIIDSGLWLDFVPQELLDNIPGSTYVLITDTNLYDTYVPSFKSVFEKLAAAKADVPRLLTYAIPPGEVSKSRETKAEIEDWMLEQQCTRDTVVIALGGGVIGDMIGYVSATFMRGVRFVQVPTTLLAMVDSSIGGKTAIDTPTGKNLIGSFWQPQRIFIDLKFLETLPEREFINGMAEVIKTAAIWDEGEFAALEQNAPSILSAVKTKPSTSNGLSNRLTAILPILKRIVVGSARIKASVVSSDEKESGLRNLLNFGHSIGHAIEALLTPQLLHGEAVAIGMVKEAELSRYLGILSPGAVARLSKCIASYDLPISIFDKRVVKRTAGKKCPVDILMSKMAVDKKNVGTAKKIVLLKAIGKTFEEKATTVDDKAIRVVISPAVVSTPGTVPKDLSVTVTPPGSKSISNRALVLAALGTGSCRIKNLLHSDDVEFMLTALSQLGGATYSWEEAGEVLVINGKGGQLNACAEPLYLGNAGTASRFLTTVVALCKPGEGISSTILTGNARMQQRPIGPLVDALKSNGLSIQYLGPNLSLPLKIDAAGGFSGGLIELAATISSQYVSSILMAAPYAKEPVTLRLVGGKPISQLYIDMTISMMKSFGINVERSTTEENTYHIPKGIYKNPAEYVIESDASSATYPLAVAAITGTTCTVPNIGFSSLQGDARFATEVLKPMGCVVDQTATSTTVTGPPIGSLKAIPHVDMEPMTDAFLTACVLGAVADGTTTITGIANQRVKECDRIGAMRTQLAKFDVTCVELDDGIQVIGRPLDKIKTPESNVYCYDDHRVAMSFSVLSLVAPKPVLILERECTGKTWPGWWDILSTSFGGSLDGADVVPDHSAPASSSEEKKKSIAGTKASDTRSVFMVGMRGAGKSTAGSWAAGLLGLKYIDLDRELERRSGKTVREIIHGSEGWEGFRTAELALLKDVITNQNTGYVFSCGGGIVEAPEARKMLGDYRKAGGRVILVHRNIDHVVKYLNSDSTRPSFGQDVREVYLRRKPWYRECSSHAYMSPYVHESEVSHSAPPPDFRAFVAAVFDQEHHLDRICHAKQSFFVSLTFPEIGPVAKIIPQVVVGSDAIELRVDLLANLHRESVAHQVSLLRSLAPLPIVFTLRTVSQGGMFPDDNFEKALELYTLATRIGAEYIDLEMTMPAEILNAISEAKGRSRIIASHHDPNGTLSWKNGSWIPFYNKALQYGDIIKLVGVAKTLEDNFSLASFKARMLAAHNVPMIALNMGPHGKLSRVLNGFLTPVSHAALPFKAAPGQLSAVEIRTALSLLGEIEKKQFYLFGKPISASRSPALHNTLFGMSGLPHHYSTFETDNVTDVKDLIRSPDFGGASVTIPLKIDIVDLIDEVSDAAKALGAVNTIVPLPNPNLNDGKPSPRLIGDNTDWKGIVYTLKSAGIEKLRDLDADPRPAVVVGSGGTSRAAIYAFMDMGFSPIYVVARNAKAMEGLSQTFGPSCDIRFLCSVADSEKILSNPPAAMVSTIPADRPIDAGMREVLVTLLQSSFDSAYPRVLLDMAYKPLQTPLMQMAEDSSEKWVTINGLEVLISQGWYQFQLWTDITPLFSDARKAVMGESGSSISLPSTI</sequence>
<comment type="similarity">
    <text evidence="21 22">In the 4th section; belongs to the type-I 3-dehydroquinase family.</text>
</comment>
<comment type="subunit">
    <text evidence="21 22">Homodimer.</text>
</comment>
<dbReference type="InterPro" id="IPR027417">
    <property type="entry name" value="P-loop_NTPase"/>
</dbReference>
<comment type="similarity">
    <text evidence="22">In the N-terminal section; belongs to the dehydroquinate synthase family.</text>
</comment>
<proteinExistence type="inferred from homology"/>
<dbReference type="SUPFAM" id="SSF53223">
    <property type="entry name" value="Aminoacid dehydrogenase-like, N-terminal domain"/>
    <property type="match status" value="1"/>
</dbReference>
<evidence type="ECO:0000259" key="27">
    <source>
        <dbReference type="Pfam" id="PF18317"/>
    </source>
</evidence>
<dbReference type="CDD" id="cd00502">
    <property type="entry name" value="DHQase_I"/>
    <property type="match status" value="1"/>
</dbReference>
<feature type="binding site" evidence="21">
    <location>
        <position position="277"/>
    </location>
    <ligand>
        <name>7-phospho-2-dehydro-3-deoxy-D-arabino-heptonate</name>
        <dbReference type="ChEBI" id="CHEBI:58394"/>
    </ligand>
</feature>
<evidence type="ECO:0000256" key="13">
    <source>
        <dbReference type="ARBA" id="ARBA00022857"/>
    </source>
</evidence>
<comment type="caution">
    <text evidence="29">The sequence shown here is derived from an EMBL/GenBank/DDBJ whole genome shotgun (WGS) entry which is preliminary data.</text>
</comment>
<comment type="catalytic activity">
    <reaction evidence="21 22">
        <text>shikimate + NADP(+) = 3-dehydroshikimate + NADPH + H(+)</text>
        <dbReference type="Rhea" id="RHEA:17737"/>
        <dbReference type="ChEBI" id="CHEBI:15378"/>
        <dbReference type="ChEBI" id="CHEBI:16630"/>
        <dbReference type="ChEBI" id="CHEBI:36208"/>
        <dbReference type="ChEBI" id="CHEBI:57783"/>
        <dbReference type="ChEBI" id="CHEBI:58349"/>
        <dbReference type="EC" id="1.1.1.25"/>
    </reaction>
</comment>
<dbReference type="InterPro" id="IPR016037">
    <property type="entry name" value="DHQ_synth_AroB"/>
</dbReference>
<evidence type="ECO:0000256" key="7">
    <source>
        <dbReference type="ARBA" id="ARBA00022679"/>
    </source>
</evidence>
<evidence type="ECO:0000256" key="14">
    <source>
        <dbReference type="ARBA" id="ARBA00023002"/>
    </source>
</evidence>
<dbReference type="InterPro" id="IPR001381">
    <property type="entry name" value="DHquinase_I"/>
</dbReference>
<gene>
    <name evidence="29" type="ORF">CFIMG_001442RA</name>
</gene>
<evidence type="ECO:0000256" key="11">
    <source>
        <dbReference type="ARBA" id="ARBA00022833"/>
    </source>
</evidence>
<evidence type="ECO:0000256" key="12">
    <source>
        <dbReference type="ARBA" id="ARBA00022840"/>
    </source>
</evidence>
<dbReference type="InterPro" id="IPR036968">
    <property type="entry name" value="Enolpyruvate_Tfrase_sf"/>
</dbReference>
<keyword evidence="30" id="KW-1185">Reference proteome</keyword>
<dbReference type="Gene3D" id="3.40.50.10860">
    <property type="entry name" value="Leucine Dehydrogenase, chain A, domain 1"/>
    <property type="match status" value="1"/>
</dbReference>
<dbReference type="FunFam" id="1.20.1090.10:FF:000007">
    <property type="entry name" value="Pentafunctional AROM polypeptide"/>
    <property type="match status" value="1"/>
</dbReference>
<dbReference type="UniPathway" id="UPA00053">
    <property type="reaction ID" value="UER00085"/>
</dbReference>
<dbReference type="NCBIfam" id="TIGR01356">
    <property type="entry name" value="aroA"/>
    <property type="match status" value="1"/>
</dbReference>
<dbReference type="HAMAP" id="MF_03143">
    <property type="entry name" value="Pentafunct_AroM"/>
    <property type="match status" value="1"/>
</dbReference>
<keyword evidence="14 21" id="KW-0560">Oxidoreductase</keyword>
<evidence type="ECO:0000259" key="26">
    <source>
        <dbReference type="Pfam" id="PF08501"/>
    </source>
</evidence>
<evidence type="ECO:0000259" key="24">
    <source>
        <dbReference type="Pfam" id="PF00275"/>
    </source>
</evidence>
<evidence type="ECO:0000256" key="16">
    <source>
        <dbReference type="ARBA" id="ARBA00023239"/>
    </source>
</evidence>
<feature type="binding site" evidence="21">
    <location>
        <position position="155"/>
    </location>
    <ligand>
        <name>7-phospho-2-dehydro-3-deoxy-D-arabino-heptonate</name>
        <dbReference type="ChEBI" id="CHEBI:58394"/>
    </ligand>
</feature>
<accession>A0A2C5XHI4</accession>
<comment type="catalytic activity">
    <reaction evidence="19 21 22">
        <text>shikimate + ATP = 3-phosphoshikimate + ADP + H(+)</text>
        <dbReference type="Rhea" id="RHEA:13121"/>
        <dbReference type="ChEBI" id="CHEBI:15378"/>
        <dbReference type="ChEBI" id="CHEBI:30616"/>
        <dbReference type="ChEBI" id="CHEBI:36208"/>
        <dbReference type="ChEBI" id="CHEBI:145989"/>
        <dbReference type="ChEBI" id="CHEBI:456216"/>
        <dbReference type="EC" id="2.7.1.71"/>
    </reaction>
</comment>
<feature type="active site" description="Proton acceptor; for 3-dehydroquinate synthase activity" evidence="21">
    <location>
        <position position="266"/>
    </location>
</feature>
<feature type="domain" description="Enolpyruvate transferase" evidence="24">
    <location>
        <begin position="409"/>
        <end position="839"/>
    </location>
</feature>
<keyword evidence="9 21" id="KW-0547">Nucleotide-binding</keyword>
<dbReference type="InterPro" id="IPR030960">
    <property type="entry name" value="DHQS/DOIS_N"/>
</dbReference>
<dbReference type="HAMAP" id="MF_00109">
    <property type="entry name" value="Shikimate_kinase"/>
    <property type="match status" value="1"/>
</dbReference>
<dbReference type="PANTHER" id="PTHR21090">
    <property type="entry name" value="AROM/DEHYDROQUINATE SYNTHASE"/>
    <property type="match status" value="1"/>
</dbReference>
<evidence type="ECO:0000256" key="21">
    <source>
        <dbReference type="HAMAP-Rule" id="MF_03143"/>
    </source>
</evidence>
<feature type="region of interest" description="Disordered" evidence="23">
    <location>
        <begin position="854"/>
        <end position="873"/>
    </location>
</feature>
<dbReference type="SUPFAM" id="SSF51569">
    <property type="entry name" value="Aldolase"/>
    <property type="match status" value="1"/>
</dbReference>
<dbReference type="PIRSF" id="PIRSF000514">
    <property type="entry name" value="Pentafunct_AroM"/>
    <property type="match status" value="1"/>
</dbReference>
<comment type="pathway">
    <text evidence="21 22">Metabolic intermediate biosynthesis; chorismate biosynthesis; chorismate from D-erythrose 4-phosphate and phosphoenolpyruvate: step 2/7.</text>
</comment>
<comment type="similarity">
    <text evidence="21 22">In the C-terminal section; belongs to the shikimate dehydrogenase family.</text>
</comment>
<name>A0A2C5XHI4_9PEZI</name>
<feature type="domain" description="3-dehydroquinate synthase C-terminal" evidence="28">
    <location>
        <begin position="194"/>
        <end position="364"/>
    </location>
</feature>
<dbReference type="NCBIfam" id="TIGR01809">
    <property type="entry name" value="Shik-DH-AROM"/>
    <property type="match status" value="1"/>
</dbReference>
<dbReference type="Gene3D" id="3.40.50.300">
    <property type="entry name" value="P-loop containing nucleotide triphosphate hydrolases"/>
    <property type="match status" value="1"/>
</dbReference>
<dbReference type="InterPro" id="IPR023000">
    <property type="entry name" value="Shikimate_kinase_CS"/>
</dbReference>
<feature type="binding site" evidence="21">
    <location>
        <position position="149"/>
    </location>
    <ligand>
        <name>7-phospho-2-dehydro-3-deoxy-D-arabino-heptonate</name>
        <dbReference type="ChEBI" id="CHEBI:58394"/>
    </ligand>
</feature>
<reference evidence="29 30" key="1">
    <citation type="journal article" date="2013" name="Fungal Biol.">
        <title>Analysis of microsatellite markers in the genome of the plant pathogen Ceratocystis fimbriata.</title>
        <authorList>
            <person name="Simpson M.C."/>
            <person name="Wilken P.M."/>
            <person name="Coetzee M.P."/>
            <person name="Wingfield M.J."/>
            <person name="Wingfield B.D."/>
        </authorList>
    </citation>
    <scope>NUCLEOTIDE SEQUENCE [LARGE SCALE GENOMIC DNA]</scope>
    <source>
        <strain evidence="29 30">CBS 114723</strain>
    </source>
</reference>
<dbReference type="GO" id="GO:0008652">
    <property type="term" value="P:amino acid biosynthetic process"/>
    <property type="evidence" value="ECO:0007669"/>
    <property type="project" value="UniProtKB-KW"/>
</dbReference>